<dbReference type="SUPFAM" id="SSF49764">
    <property type="entry name" value="HSP20-like chaperones"/>
    <property type="match status" value="1"/>
</dbReference>
<protein>
    <recommendedName>
        <fullName evidence="1">CS domain-containing protein</fullName>
    </recommendedName>
</protein>
<accession>A0AAD8PD58</accession>
<dbReference type="Proteomes" id="UP001230268">
    <property type="component" value="Unassembled WGS sequence"/>
</dbReference>
<evidence type="ECO:0000313" key="2">
    <source>
        <dbReference type="EMBL" id="KAK1442983.1"/>
    </source>
</evidence>
<comment type="caution">
    <text evidence="2">The sequence shown here is derived from an EMBL/GenBank/DDBJ whole genome shotgun (WGS) entry which is preliminary data.</text>
</comment>
<evidence type="ECO:0000259" key="1">
    <source>
        <dbReference type="PROSITE" id="PS51203"/>
    </source>
</evidence>
<feature type="domain" description="CS" evidence="1">
    <location>
        <begin position="10"/>
        <end position="97"/>
    </location>
</feature>
<dbReference type="GO" id="GO:0006457">
    <property type="term" value="P:protein folding"/>
    <property type="evidence" value="ECO:0007669"/>
    <property type="project" value="TreeGrafter"/>
</dbReference>
<name>A0AAD8PD58_BABGI</name>
<dbReference type="InterPro" id="IPR007052">
    <property type="entry name" value="CS_dom"/>
</dbReference>
<dbReference type="InterPro" id="IPR008978">
    <property type="entry name" value="HSP20-like_chaperone"/>
</dbReference>
<dbReference type="EMBL" id="JAVEPI010000003">
    <property type="protein sequence ID" value="KAK1442983.1"/>
    <property type="molecule type" value="Genomic_DNA"/>
</dbReference>
<dbReference type="PANTHER" id="PTHR12356:SF18">
    <property type="entry name" value="NUDC DOMAIN-CONTAINING PROTEIN 2"/>
    <property type="match status" value="1"/>
</dbReference>
<proteinExistence type="predicted"/>
<dbReference type="PROSITE" id="PS51203">
    <property type="entry name" value="CS"/>
    <property type="match status" value="1"/>
</dbReference>
<dbReference type="GO" id="GO:0051082">
    <property type="term" value="F:unfolded protein binding"/>
    <property type="evidence" value="ECO:0007669"/>
    <property type="project" value="TreeGrafter"/>
</dbReference>
<dbReference type="InterPro" id="IPR037898">
    <property type="entry name" value="NudC_fam"/>
</dbReference>
<reference evidence="2" key="1">
    <citation type="submission" date="2023-08" db="EMBL/GenBank/DDBJ databases">
        <title>Draft sequence of the Babesia gibsoni genome.</title>
        <authorList>
            <person name="Yamagishi J.Y."/>
            <person name="Xuan X.X."/>
        </authorList>
    </citation>
    <scope>NUCLEOTIDE SEQUENCE</scope>
    <source>
        <strain evidence="2">Azabu</strain>
    </source>
</reference>
<evidence type="ECO:0000313" key="3">
    <source>
        <dbReference type="Proteomes" id="UP001230268"/>
    </source>
</evidence>
<dbReference type="AlphaFoldDB" id="A0AAD8PD58"/>
<gene>
    <name evidence="2" type="ORF">BgAZ_305010</name>
</gene>
<sequence>MDSTLKATYNGTTKYYWQQNYEGITVYVDIPSGLKKGDIHVDFAPNRLSIRVGKDAEVKGELNYTVDTSECTWIIADGKLEVYLTKAIKGEVWNCVIKGDGTLNELDKEEDKKLMLLERFQKEHPGFDFSGADINGMVPEPRTFMKDN</sequence>
<organism evidence="2 3">
    <name type="scientific">Babesia gibsoni</name>
    <dbReference type="NCBI Taxonomy" id="33632"/>
    <lineage>
        <taxon>Eukaryota</taxon>
        <taxon>Sar</taxon>
        <taxon>Alveolata</taxon>
        <taxon>Apicomplexa</taxon>
        <taxon>Aconoidasida</taxon>
        <taxon>Piroplasmida</taxon>
        <taxon>Babesiidae</taxon>
        <taxon>Babesia</taxon>
    </lineage>
</organism>
<dbReference type="GO" id="GO:0005737">
    <property type="term" value="C:cytoplasm"/>
    <property type="evidence" value="ECO:0007669"/>
    <property type="project" value="TreeGrafter"/>
</dbReference>
<dbReference type="PANTHER" id="PTHR12356">
    <property type="entry name" value="NUCLEAR MOVEMENT PROTEIN NUDC"/>
    <property type="match status" value="1"/>
</dbReference>
<dbReference type="CDD" id="cd06467">
    <property type="entry name" value="p23_NUDC_like"/>
    <property type="match status" value="1"/>
</dbReference>
<keyword evidence="3" id="KW-1185">Reference proteome</keyword>
<dbReference type="Gene3D" id="2.60.40.790">
    <property type="match status" value="1"/>
</dbReference>
<dbReference type="Pfam" id="PF04969">
    <property type="entry name" value="CS"/>
    <property type="match status" value="1"/>
</dbReference>